<dbReference type="Gene3D" id="3.30.70.20">
    <property type="match status" value="1"/>
</dbReference>
<dbReference type="PROSITE" id="PS00198">
    <property type="entry name" value="4FE4S_FER_1"/>
    <property type="match status" value="1"/>
</dbReference>
<reference evidence="5" key="1">
    <citation type="submission" date="2019-09" db="EMBL/GenBank/DDBJ databases">
        <title>In-depth cultivation of the pig gut microbiome towards novel bacterial diversity and tailored functional studies.</title>
        <authorList>
            <person name="Wylensek D."/>
            <person name="Hitch T.C.A."/>
            <person name="Clavel T."/>
        </authorList>
    </citation>
    <scope>NUCLEOTIDE SEQUENCE</scope>
    <source>
        <strain evidence="5">RF-744-FAT-WT-3</strain>
    </source>
</reference>
<name>A0A6A8M9C4_9FIRM</name>
<dbReference type="PANTHER" id="PTHR43122:SF2">
    <property type="entry name" value="FERREDOXIN SUBUNIT OF PYRUVATE:FLAVODOXIN OXIDOREDUCTASE"/>
    <property type="match status" value="1"/>
</dbReference>
<gene>
    <name evidence="5" type="ORF">FYJ66_08135</name>
</gene>
<sequence>MLMAKGKVEIAIESCKSCQYCVVSCPKSVLEVGENVNSKGYPYVVAARPDDCIGCAMCAQICPDSAIEVWRD</sequence>
<dbReference type="InterPro" id="IPR017900">
    <property type="entry name" value="4Fe4S_Fe_S_CS"/>
</dbReference>
<dbReference type="PANTHER" id="PTHR43122">
    <property type="entry name" value="FERREDOXIN SUBUNIT OF PYRUVATE:FLAVODOXIN OXIDOREDUCTASE-RELATED"/>
    <property type="match status" value="1"/>
</dbReference>
<dbReference type="EMBL" id="VUNB01000006">
    <property type="protein sequence ID" value="MST69551.1"/>
    <property type="molecule type" value="Genomic_DNA"/>
</dbReference>
<accession>A0A6A8M9C4</accession>
<evidence type="ECO:0000256" key="3">
    <source>
        <dbReference type="ARBA" id="ARBA00023014"/>
    </source>
</evidence>
<evidence type="ECO:0000313" key="5">
    <source>
        <dbReference type="EMBL" id="MST69551.1"/>
    </source>
</evidence>
<dbReference type="AlphaFoldDB" id="A0A6A8M9C4"/>
<feature type="domain" description="4Fe-4S ferredoxin-type" evidence="4">
    <location>
        <begin position="43"/>
        <end position="72"/>
    </location>
</feature>
<feature type="domain" description="4Fe-4S ferredoxin-type" evidence="4">
    <location>
        <begin position="6"/>
        <end position="35"/>
    </location>
</feature>
<keyword evidence="1" id="KW-0479">Metal-binding</keyword>
<keyword evidence="3" id="KW-0411">Iron-sulfur</keyword>
<evidence type="ECO:0000256" key="2">
    <source>
        <dbReference type="ARBA" id="ARBA00023004"/>
    </source>
</evidence>
<dbReference type="GO" id="GO:0046872">
    <property type="term" value="F:metal ion binding"/>
    <property type="evidence" value="ECO:0007669"/>
    <property type="project" value="UniProtKB-KW"/>
</dbReference>
<dbReference type="SUPFAM" id="SSF54862">
    <property type="entry name" value="4Fe-4S ferredoxins"/>
    <property type="match status" value="1"/>
</dbReference>
<dbReference type="PROSITE" id="PS51379">
    <property type="entry name" value="4FE4S_FER_2"/>
    <property type="match status" value="2"/>
</dbReference>
<evidence type="ECO:0000259" key="4">
    <source>
        <dbReference type="PROSITE" id="PS51379"/>
    </source>
</evidence>
<comment type="caution">
    <text evidence="5">The sequence shown here is derived from an EMBL/GenBank/DDBJ whole genome shotgun (WGS) entry which is preliminary data.</text>
</comment>
<proteinExistence type="predicted"/>
<evidence type="ECO:0000256" key="1">
    <source>
        <dbReference type="ARBA" id="ARBA00022723"/>
    </source>
</evidence>
<dbReference type="Pfam" id="PF12838">
    <property type="entry name" value="Fer4_7"/>
    <property type="match status" value="1"/>
</dbReference>
<dbReference type="GO" id="GO:0051536">
    <property type="term" value="F:iron-sulfur cluster binding"/>
    <property type="evidence" value="ECO:0007669"/>
    <property type="project" value="UniProtKB-KW"/>
</dbReference>
<protein>
    <submittedName>
        <fullName evidence="5">4Fe-4S dicluster domain-containing protein</fullName>
    </submittedName>
</protein>
<dbReference type="InterPro" id="IPR017896">
    <property type="entry name" value="4Fe4S_Fe-S-bd"/>
</dbReference>
<keyword evidence="2" id="KW-0408">Iron</keyword>
<organism evidence="5">
    <name type="scientific">Baileyella intestinalis</name>
    <dbReference type="NCBI Taxonomy" id="2606709"/>
    <lineage>
        <taxon>Bacteria</taxon>
        <taxon>Bacillati</taxon>
        <taxon>Bacillota</taxon>
        <taxon>Clostridia</taxon>
        <taxon>Peptostreptococcales</taxon>
        <taxon>Anaerovoracaceae</taxon>
        <taxon>Baileyella</taxon>
    </lineage>
</organism>